<dbReference type="OrthoDB" id="1366606at2"/>
<keyword evidence="2" id="KW-1185">Reference proteome</keyword>
<evidence type="ECO:0000313" key="1">
    <source>
        <dbReference type="EMBL" id="QEE49646.1"/>
    </source>
</evidence>
<dbReference type="RefSeq" id="WP_147583154.1">
    <property type="nucleotide sequence ID" value="NZ_CP042831.1"/>
</dbReference>
<accession>A0A5B9FU83</accession>
<protein>
    <submittedName>
        <fullName evidence="1">Uncharacterized protein</fullName>
    </submittedName>
</protein>
<dbReference type="EMBL" id="CP042831">
    <property type="protein sequence ID" value="QEE49646.1"/>
    <property type="molecule type" value="Genomic_DNA"/>
</dbReference>
<reference evidence="1 2" key="1">
    <citation type="submission" date="2019-08" db="EMBL/GenBank/DDBJ databases">
        <title>Flavobacterium alkalisoli sp. nov., isolated from rhizosphere soil of Suaeda salsa.</title>
        <authorList>
            <person name="Sun J.-Q."/>
            <person name="Xu L."/>
        </authorList>
    </citation>
    <scope>NUCLEOTIDE SEQUENCE [LARGE SCALE GENOMIC DNA]</scope>
    <source>
        <strain evidence="1 2">XS-5</strain>
    </source>
</reference>
<proteinExistence type="predicted"/>
<dbReference type="KEGG" id="fak:FUA48_08630"/>
<sequence length="94" mass="10102">MNKSGFNSQLITNDDKIILEGVTSLTLANYGADDLTVTVNDVSRKVPAFNTEIGVPYGSFNIPGDGTACDVTLVVKFNGTSKNAILDYRLIKKC</sequence>
<gene>
    <name evidence="1" type="ORF">FUA48_08630</name>
</gene>
<dbReference type="Proteomes" id="UP000321222">
    <property type="component" value="Chromosome"/>
</dbReference>
<dbReference type="AlphaFoldDB" id="A0A5B9FU83"/>
<evidence type="ECO:0000313" key="2">
    <source>
        <dbReference type="Proteomes" id="UP000321222"/>
    </source>
</evidence>
<name>A0A5B9FU83_9FLAO</name>
<organism evidence="1 2">
    <name type="scientific">Flavobacterium alkalisoli</name>
    <dbReference type="NCBI Taxonomy" id="2602769"/>
    <lineage>
        <taxon>Bacteria</taxon>
        <taxon>Pseudomonadati</taxon>
        <taxon>Bacteroidota</taxon>
        <taxon>Flavobacteriia</taxon>
        <taxon>Flavobacteriales</taxon>
        <taxon>Flavobacteriaceae</taxon>
        <taxon>Flavobacterium</taxon>
    </lineage>
</organism>